<reference evidence="2" key="1">
    <citation type="submission" date="2017-12" db="EMBL/GenBank/DDBJ databases">
        <title>Phage resistance in Vibrio sp. unravels a complex metabolic adaptation strategy.</title>
        <authorList>
            <person name="Skliros D."/>
            <person name="Kalatzis P.G."/>
            <person name="Katharios P."/>
            <person name="Flemetakis E."/>
        </authorList>
    </citation>
    <scope>NUCLEOTIDE SEQUENCE [LARGE SCALE GENOMIC DNA]</scope>
</reference>
<evidence type="ECO:0000313" key="1">
    <source>
        <dbReference type="EMBL" id="AUR80983.1"/>
    </source>
</evidence>
<protein>
    <submittedName>
        <fullName evidence="1">Uncharacterized protein</fullName>
    </submittedName>
</protein>
<dbReference type="EMBL" id="MG720308">
    <property type="protein sequence ID" value="AUR80983.1"/>
    <property type="molecule type" value="Genomic_DNA"/>
</dbReference>
<keyword evidence="2" id="KW-1185">Reference proteome</keyword>
<proteinExistence type="predicted"/>
<evidence type="ECO:0000313" key="2">
    <source>
        <dbReference type="Proteomes" id="UP000240536"/>
    </source>
</evidence>
<accession>A0A2I7QHV1</accession>
<name>A0A2I7QHV1_9CAUD</name>
<organism evidence="1 2">
    <name type="scientific">Vibrio phage Aphrodite1</name>
    <dbReference type="NCBI Taxonomy" id="2070057"/>
    <lineage>
        <taxon>Viruses</taxon>
        <taxon>Duplodnaviria</taxon>
        <taxon>Heunggongvirae</taxon>
        <taxon>Uroviricota</taxon>
        <taxon>Caudoviricetes</taxon>
        <taxon>Chimalliviridae</taxon>
        <taxon>Gorgonvirinae</taxon>
        <taxon>Aphroditevirus</taxon>
        <taxon>Aphroditevirus aphrodite1</taxon>
    </lineage>
</organism>
<gene>
    <name evidence="1" type="ORF">Aphrodite1_0025</name>
</gene>
<dbReference type="Proteomes" id="UP000240536">
    <property type="component" value="Segment"/>
</dbReference>
<sequence>MKTLIQAIKTTLGGLDVNFIPFATEVGGDHNVVLECQSPEDWKLRTTEQEDILTCRRGKVDVVFKEHPNKFNYLIGRLGDAVNLAYLDHRDINRWIPKIVDRDITRGYFNLLVTIRTILRHLKANEEDFPFPIKLNEDTALPMFLGRYSDHPDLILWSFELEGTERWLFLDDPEPCYTPVSEYLAMWCSRNELVVDELIQQLRHEAKARFGVEFHYEPPIGLTILAELMDHPKYLPTYGHLPAPCIKGESNNVTLSMRPSEEHGRILEVEIEGKHFCVSIESGAVLDLPEDILPSDYLKLNVVLVTYIYNYFGDHNAEPYGRVLFCNMIDEKINQLTEI</sequence>